<name>A0AAV1T520_9STRA</name>
<comment type="caution">
    <text evidence="1">The sequence shown here is derived from an EMBL/GenBank/DDBJ whole genome shotgun (WGS) entry which is preliminary data.</text>
</comment>
<proteinExistence type="predicted"/>
<gene>
    <name evidence="1" type="ORF">PM001_LOCUS1383</name>
</gene>
<dbReference type="Proteomes" id="UP001162060">
    <property type="component" value="Unassembled WGS sequence"/>
</dbReference>
<evidence type="ECO:0000313" key="1">
    <source>
        <dbReference type="EMBL" id="CAK7897159.1"/>
    </source>
</evidence>
<evidence type="ECO:0000313" key="2">
    <source>
        <dbReference type="Proteomes" id="UP001162060"/>
    </source>
</evidence>
<dbReference type="AlphaFoldDB" id="A0AAV1T520"/>
<organism evidence="1 2">
    <name type="scientific">Peronospora matthiolae</name>
    <dbReference type="NCBI Taxonomy" id="2874970"/>
    <lineage>
        <taxon>Eukaryota</taxon>
        <taxon>Sar</taxon>
        <taxon>Stramenopiles</taxon>
        <taxon>Oomycota</taxon>
        <taxon>Peronosporomycetes</taxon>
        <taxon>Peronosporales</taxon>
        <taxon>Peronosporaceae</taxon>
        <taxon>Peronospora</taxon>
    </lineage>
</organism>
<protein>
    <submittedName>
        <fullName evidence="1">Uncharacterized protein</fullName>
    </submittedName>
</protein>
<dbReference type="EMBL" id="CAKLBY020000014">
    <property type="protein sequence ID" value="CAK7897159.1"/>
    <property type="molecule type" value="Genomic_DNA"/>
</dbReference>
<sequence length="168" mass="18329">MEPPHLAETRGGSESGTKMARNDRIAFVFTDNICVYQNYMYNYDGDLSCFKRPTNQTWYSSDHERAIVTPQTRSSKLAYESKRWRPPVCTVACRVYWAYTSFGTAPPVLYPLAALLLASAFAPTPWFTPGPAFERAPAVAATVAGTPAPPLLTLAPALAVAPLLAGEP</sequence>
<accession>A0AAV1T520</accession>
<reference evidence="1" key="1">
    <citation type="submission" date="2024-01" db="EMBL/GenBank/DDBJ databases">
        <authorList>
            <person name="Webb A."/>
        </authorList>
    </citation>
    <scope>NUCLEOTIDE SEQUENCE</scope>
    <source>
        <strain evidence="1">Pm1</strain>
    </source>
</reference>